<comment type="caution">
    <text evidence="11">The sequence shown here is derived from an EMBL/GenBank/DDBJ whole genome shotgun (WGS) entry which is preliminary data.</text>
</comment>
<dbReference type="InterPro" id="IPR004161">
    <property type="entry name" value="EFTu-like_2"/>
</dbReference>
<dbReference type="InterPro" id="IPR009000">
    <property type="entry name" value="Transl_B-barrel_sf"/>
</dbReference>
<evidence type="ECO:0000256" key="3">
    <source>
        <dbReference type="ARBA" id="ARBA00022771"/>
    </source>
</evidence>
<feature type="region of interest" description="Disordered" evidence="7">
    <location>
        <begin position="738"/>
        <end position="758"/>
    </location>
</feature>
<dbReference type="GO" id="GO:0008270">
    <property type="term" value="F:zinc ion binding"/>
    <property type="evidence" value="ECO:0007669"/>
    <property type="project" value="UniProtKB-KW"/>
</dbReference>
<evidence type="ECO:0000259" key="8">
    <source>
        <dbReference type="PROSITE" id="PS50145"/>
    </source>
</evidence>
<keyword evidence="5" id="KW-0342">GTP-binding</keyword>
<feature type="compositionally biased region" description="Low complexity" evidence="7">
    <location>
        <begin position="738"/>
        <end position="747"/>
    </location>
</feature>
<dbReference type="Gene3D" id="2.40.30.10">
    <property type="entry name" value="Translation factors"/>
    <property type="match status" value="1"/>
</dbReference>
<dbReference type="InterPro" id="IPR000795">
    <property type="entry name" value="T_Tr_GTP-bd_dom"/>
</dbReference>
<evidence type="ECO:0000256" key="2">
    <source>
        <dbReference type="ARBA" id="ARBA00022741"/>
    </source>
</evidence>
<dbReference type="InterPro" id="IPR050055">
    <property type="entry name" value="EF-Tu_GTPase"/>
</dbReference>
<gene>
    <name evidence="11" type="ORF">UJA718_LOCUS10816</name>
</gene>
<sequence>MAAADGMQAFVETTIPKTSDEIDEQQSDIIRQYLSKKTAWISPNEEQFDALINFLKKRLDEGHGETILEIGTEVTSSESPGLLREEMEASIATLKSMQALLDCEIELLREKSLSNKTRFLNEYLIRKHIDEEDFMEVRVAVTGNVDAGKSTLLGVLTHSILDDGRGIARQKLFRHKHEMETGRTSSVGCDILGFDTHGAIINRPDVHGNQSLNWTEICQKSAKVLTFIDLAGHEKYLKTTVFGMTGYAPDYAMLMIGANAGVIGMTKEHLGLALALGVPVFVIVTKVDMAPANVLQETMKLLQKILRSSGCRKIPLLVQNNDDVITCATNFTSERLCPIFQISNVTGENLDLLKKFLNLLSTRMETCQDEPAEFQIDDLYVVSGVGAVVSGTTLKGIIKIGDNLQLGPDPLGQFKTVQIRGIHRKRMPVDKCRGGQTASFALRKIKKSELRKGMVLLSLAIPPVSYWEFEADLLILHHPTTIGVKYQAVETENKFICRFLFQMAHEHCDTCFLINCFHTSSCPLIYCPNGCFARMHECKRDDHEYICPNALIPCINVNYGCPSTIRRHDISRHLHICAASVTVCSFINNHEYPTNPLENSTDNGLIEMIARRDNIWDEHVKDFKKKENKIYGLLRSNVSKNRQVENIVRSEKYRYITMPKCVLDRGDGILCSTCRKHLRQLEENEDQRLSELTEEERQHMTQFDLHNENNFDPTTIPSLVKTSSTLINASDMSKLSSSSYDSPVVSMTETTQDDPMPIISDIELPSSHIYRLNYFASNNRPTNPESFNKSPRFFCHALCRRDEIDKHWLIHSDIDCTLNTYLIQKCPKSQYGCTFQYERLEPCQMNGQSIRIRFDQINDAIAFDWYPEIVNDGSERLDMSTLPSEILVNILQRLDSLSLRNISLVCRRFRAICQDLLPSRGIVVKEYERNPLSHGDVTWIERQKHWLFTNTASAVPKWQLRKPNKLTSLTQHLIACPYGETKDLQNEPRFLLHAWGTSELASKTAE</sequence>
<dbReference type="EMBL" id="CAJOBP010001290">
    <property type="protein sequence ID" value="CAF4271662.1"/>
    <property type="molecule type" value="Genomic_DNA"/>
</dbReference>
<dbReference type="Pfam" id="PF00009">
    <property type="entry name" value="GTP_EFTU"/>
    <property type="match status" value="1"/>
</dbReference>
<dbReference type="Pfam" id="PF15966">
    <property type="entry name" value="F-box_4"/>
    <property type="match status" value="1"/>
</dbReference>
<protein>
    <recommendedName>
        <fullName evidence="13">GTP-binding protein 1</fullName>
    </recommendedName>
</protein>
<dbReference type="Gene3D" id="1.20.1280.50">
    <property type="match status" value="1"/>
</dbReference>
<keyword evidence="12" id="KW-1185">Reference proteome</keyword>
<evidence type="ECO:0008006" key="13">
    <source>
        <dbReference type="Google" id="ProtNLM"/>
    </source>
</evidence>
<dbReference type="PROSITE" id="PS50181">
    <property type="entry name" value="FBOX"/>
    <property type="match status" value="1"/>
</dbReference>
<dbReference type="GO" id="GO:0003746">
    <property type="term" value="F:translation elongation factor activity"/>
    <property type="evidence" value="ECO:0007669"/>
    <property type="project" value="TreeGrafter"/>
</dbReference>
<dbReference type="Gene3D" id="3.30.40.150">
    <property type="entry name" value="TRAF-like zinc-finger, N-terminal subdomain"/>
    <property type="match status" value="1"/>
</dbReference>
<evidence type="ECO:0000313" key="12">
    <source>
        <dbReference type="Proteomes" id="UP000663873"/>
    </source>
</evidence>
<evidence type="ECO:0000256" key="1">
    <source>
        <dbReference type="ARBA" id="ARBA00022723"/>
    </source>
</evidence>
<dbReference type="InterPro" id="IPR043013">
    <property type="entry name" value="Znf_TRAF_N"/>
</dbReference>
<dbReference type="FunFam" id="2.40.30.10:FF:000014">
    <property type="entry name" value="Probable GTP-binding protein 1"/>
    <property type="match status" value="1"/>
</dbReference>
<dbReference type="SUPFAM" id="SSF50447">
    <property type="entry name" value="Translation proteins"/>
    <property type="match status" value="1"/>
</dbReference>
<evidence type="ECO:0000256" key="4">
    <source>
        <dbReference type="ARBA" id="ARBA00022833"/>
    </source>
</evidence>
<organism evidence="11 12">
    <name type="scientific">Rotaria socialis</name>
    <dbReference type="NCBI Taxonomy" id="392032"/>
    <lineage>
        <taxon>Eukaryota</taxon>
        <taxon>Metazoa</taxon>
        <taxon>Spiralia</taxon>
        <taxon>Gnathifera</taxon>
        <taxon>Rotifera</taxon>
        <taxon>Eurotatoria</taxon>
        <taxon>Bdelloidea</taxon>
        <taxon>Philodinida</taxon>
        <taxon>Philodinidae</taxon>
        <taxon>Rotaria</taxon>
    </lineage>
</organism>
<dbReference type="PROSITE" id="PS50145">
    <property type="entry name" value="ZF_TRAF"/>
    <property type="match status" value="1"/>
</dbReference>
<dbReference type="FunFam" id="3.40.50.300:FF:000091">
    <property type="entry name" value="Probable GTP-binding protein 1"/>
    <property type="match status" value="1"/>
</dbReference>
<feature type="zinc finger region" description="TRAF-type" evidence="6">
    <location>
        <begin position="543"/>
        <end position="586"/>
    </location>
</feature>
<evidence type="ECO:0000313" key="11">
    <source>
        <dbReference type="EMBL" id="CAF4271662.1"/>
    </source>
</evidence>
<feature type="domain" description="F-box" evidence="9">
    <location>
        <begin position="876"/>
        <end position="927"/>
    </location>
</feature>
<evidence type="ECO:0000256" key="6">
    <source>
        <dbReference type="PROSITE-ProRule" id="PRU00207"/>
    </source>
</evidence>
<keyword evidence="2" id="KW-0547">Nucleotide-binding</keyword>
<keyword evidence="3 6" id="KW-0863">Zinc-finger</keyword>
<dbReference type="PANTHER" id="PTHR43721">
    <property type="entry name" value="ELONGATION FACTOR TU-RELATED"/>
    <property type="match status" value="1"/>
</dbReference>
<dbReference type="SUPFAM" id="SSF49599">
    <property type="entry name" value="TRAF domain-like"/>
    <property type="match status" value="1"/>
</dbReference>
<dbReference type="InterPro" id="IPR035531">
    <property type="entry name" value="GTPBP1-like"/>
</dbReference>
<dbReference type="InterPro" id="IPR036047">
    <property type="entry name" value="F-box-like_dom_sf"/>
</dbReference>
<feature type="domain" description="Tr-type G" evidence="10">
    <location>
        <begin position="134"/>
        <end position="365"/>
    </location>
</feature>
<dbReference type="GO" id="GO:0003924">
    <property type="term" value="F:GTPase activity"/>
    <property type="evidence" value="ECO:0007669"/>
    <property type="project" value="InterPro"/>
</dbReference>
<dbReference type="Gene3D" id="3.40.50.300">
    <property type="entry name" value="P-loop containing nucleotide triphosphate hydrolases"/>
    <property type="match status" value="1"/>
</dbReference>
<dbReference type="GO" id="GO:0005525">
    <property type="term" value="F:GTP binding"/>
    <property type="evidence" value="ECO:0007669"/>
    <property type="project" value="UniProtKB-KW"/>
</dbReference>
<dbReference type="AlphaFoldDB" id="A0A820FXR7"/>
<keyword evidence="1 6" id="KW-0479">Metal-binding</keyword>
<reference evidence="11" key="1">
    <citation type="submission" date="2021-02" db="EMBL/GenBank/DDBJ databases">
        <authorList>
            <person name="Nowell W R."/>
        </authorList>
    </citation>
    <scope>NUCLEOTIDE SEQUENCE</scope>
</reference>
<accession>A0A820FXR7</accession>
<dbReference type="InterPro" id="IPR027417">
    <property type="entry name" value="P-loop_NTPase"/>
</dbReference>
<dbReference type="SUPFAM" id="SSF52540">
    <property type="entry name" value="P-loop containing nucleoside triphosphate hydrolases"/>
    <property type="match status" value="1"/>
</dbReference>
<evidence type="ECO:0000259" key="10">
    <source>
        <dbReference type="PROSITE" id="PS51722"/>
    </source>
</evidence>
<proteinExistence type="predicted"/>
<dbReference type="InterPro" id="IPR001293">
    <property type="entry name" value="Znf_TRAF"/>
</dbReference>
<dbReference type="SUPFAM" id="SSF81383">
    <property type="entry name" value="F-box domain"/>
    <property type="match status" value="1"/>
</dbReference>
<dbReference type="PROSITE" id="PS51722">
    <property type="entry name" value="G_TR_2"/>
    <property type="match status" value="1"/>
</dbReference>
<dbReference type="CDD" id="cd03694">
    <property type="entry name" value="GTPBP_II"/>
    <property type="match status" value="1"/>
</dbReference>
<dbReference type="Pfam" id="PF15965">
    <property type="entry name" value="zf-TRAF_2"/>
    <property type="match status" value="1"/>
</dbReference>
<evidence type="ECO:0000256" key="7">
    <source>
        <dbReference type="SAM" id="MobiDB-lite"/>
    </source>
</evidence>
<dbReference type="PANTHER" id="PTHR43721:SF9">
    <property type="entry name" value="GTP-BINDING PROTEIN 1"/>
    <property type="match status" value="1"/>
</dbReference>
<feature type="domain" description="TRAF-type" evidence="8">
    <location>
        <begin position="543"/>
        <end position="586"/>
    </location>
</feature>
<dbReference type="InterPro" id="IPR001810">
    <property type="entry name" value="F-box_dom"/>
</dbReference>
<name>A0A820FXR7_9BILA</name>
<keyword evidence="4 6" id="KW-0862">Zinc</keyword>
<dbReference type="Proteomes" id="UP000663873">
    <property type="component" value="Unassembled WGS sequence"/>
</dbReference>
<dbReference type="Pfam" id="PF03144">
    <property type="entry name" value="GTP_EFTU_D2"/>
    <property type="match status" value="1"/>
</dbReference>
<evidence type="ECO:0000256" key="5">
    <source>
        <dbReference type="ARBA" id="ARBA00023134"/>
    </source>
</evidence>
<evidence type="ECO:0000259" key="9">
    <source>
        <dbReference type="PROSITE" id="PS50181"/>
    </source>
</evidence>
<dbReference type="SMART" id="SM00256">
    <property type="entry name" value="FBOX"/>
    <property type="match status" value="1"/>
</dbReference>
<dbReference type="CDD" id="cd04165">
    <property type="entry name" value="GTPBP1_like"/>
    <property type="match status" value="1"/>
</dbReference>